<dbReference type="InterPro" id="IPR003594">
    <property type="entry name" value="HATPase_dom"/>
</dbReference>
<dbReference type="Gene3D" id="3.30.565.10">
    <property type="entry name" value="Histidine kinase-like ATPase, C-terminal domain"/>
    <property type="match status" value="1"/>
</dbReference>
<gene>
    <name evidence="2" type="ORF">ACPOL_6882</name>
</gene>
<feature type="domain" description="Histidine kinase/HSP90-like ATPase" evidence="1">
    <location>
        <begin position="9"/>
        <end position="59"/>
    </location>
</feature>
<reference evidence="2 3" key="1">
    <citation type="journal article" date="2018" name="Front. Microbiol.">
        <title>Hydrolytic Capabilities as a Key to Environmental Success: Chitinolytic and Cellulolytic Acidobacteria From Acidic Sub-arctic Soils and Boreal Peatlands.</title>
        <authorList>
            <person name="Belova S.E."/>
            <person name="Ravin N.V."/>
            <person name="Pankratov T.A."/>
            <person name="Rakitin A.L."/>
            <person name="Ivanova A.A."/>
            <person name="Beletsky A.V."/>
            <person name="Mardanov A.V."/>
            <person name="Sinninghe Damste J.S."/>
            <person name="Dedysh S.N."/>
        </authorList>
    </citation>
    <scope>NUCLEOTIDE SEQUENCE [LARGE SCALE GENOMIC DNA]</scope>
    <source>
        <strain evidence="2 3">SBC82</strain>
        <plasmid evidence="3">pacpol2</plasmid>
    </source>
</reference>
<proteinExistence type="predicted"/>
<keyword evidence="3" id="KW-1185">Reference proteome</keyword>
<sequence length="66" mass="6916">MASYGFGSKILQVFSNLILNAVAAVPAESDRLSICVEVQGESVQVTIADNGEGISDEFAAQLLNLT</sequence>
<protein>
    <recommendedName>
        <fullName evidence="1">Histidine kinase/HSP90-like ATPase domain-containing protein</fullName>
    </recommendedName>
</protein>
<dbReference type="Pfam" id="PF02518">
    <property type="entry name" value="HATPase_c"/>
    <property type="match status" value="1"/>
</dbReference>
<name>A0A2Z5GAZ5_9BACT</name>
<dbReference type="SUPFAM" id="SSF55874">
    <property type="entry name" value="ATPase domain of HSP90 chaperone/DNA topoisomerase II/histidine kinase"/>
    <property type="match status" value="1"/>
</dbReference>
<accession>A0A2Z5GAZ5</accession>
<dbReference type="KEGG" id="abas:ACPOL_6882"/>
<dbReference type="Proteomes" id="UP000253606">
    <property type="component" value="Plasmid pACPOL2"/>
</dbReference>
<geneLocation type="plasmid" evidence="3">
    <name>pacpol2</name>
</geneLocation>
<evidence type="ECO:0000313" key="2">
    <source>
        <dbReference type="EMBL" id="AXC16090.1"/>
    </source>
</evidence>
<dbReference type="EMBL" id="CP030842">
    <property type="protein sequence ID" value="AXC16090.1"/>
    <property type="molecule type" value="Genomic_DNA"/>
</dbReference>
<organism evidence="2 3">
    <name type="scientific">Acidisarcina polymorpha</name>
    <dbReference type="NCBI Taxonomy" id="2211140"/>
    <lineage>
        <taxon>Bacteria</taxon>
        <taxon>Pseudomonadati</taxon>
        <taxon>Acidobacteriota</taxon>
        <taxon>Terriglobia</taxon>
        <taxon>Terriglobales</taxon>
        <taxon>Acidobacteriaceae</taxon>
        <taxon>Acidisarcina</taxon>
    </lineage>
</organism>
<evidence type="ECO:0000313" key="3">
    <source>
        <dbReference type="Proteomes" id="UP000253606"/>
    </source>
</evidence>
<dbReference type="InterPro" id="IPR036890">
    <property type="entry name" value="HATPase_C_sf"/>
</dbReference>
<keyword evidence="2" id="KW-0614">Plasmid</keyword>
<evidence type="ECO:0000259" key="1">
    <source>
        <dbReference type="Pfam" id="PF02518"/>
    </source>
</evidence>
<dbReference type="AlphaFoldDB" id="A0A2Z5GAZ5"/>